<dbReference type="PANTHER" id="PTHR11599">
    <property type="entry name" value="PROTEASOME SUBUNIT ALPHA/BETA"/>
    <property type="match status" value="1"/>
</dbReference>
<organism evidence="5 6">
    <name type="scientific">Dermatophagoides pteronyssinus</name>
    <name type="common">European house dust mite</name>
    <dbReference type="NCBI Taxonomy" id="6956"/>
    <lineage>
        <taxon>Eukaryota</taxon>
        <taxon>Metazoa</taxon>
        <taxon>Ecdysozoa</taxon>
        <taxon>Arthropoda</taxon>
        <taxon>Chelicerata</taxon>
        <taxon>Arachnida</taxon>
        <taxon>Acari</taxon>
        <taxon>Acariformes</taxon>
        <taxon>Sarcoptiformes</taxon>
        <taxon>Astigmata</taxon>
        <taxon>Psoroptidia</taxon>
        <taxon>Analgoidea</taxon>
        <taxon>Pyroglyphidae</taxon>
        <taxon>Dermatophagoidinae</taxon>
        <taxon>Dermatophagoides</taxon>
    </lineage>
</organism>
<dbReference type="InterPro" id="IPR000426">
    <property type="entry name" value="Proteasome_asu_N"/>
</dbReference>
<evidence type="ECO:0000313" key="5">
    <source>
        <dbReference type="Proteomes" id="UP000515146"/>
    </source>
</evidence>
<dbReference type="InterPro" id="IPR023332">
    <property type="entry name" value="Proteasome_alpha-type"/>
</dbReference>
<reference evidence="6" key="1">
    <citation type="submission" date="2025-08" db="UniProtKB">
        <authorList>
            <consortium name="RefSeq"/>
        </authorList>
    </citation>
    <scope>IDENTIFICATION</scope>
    <source>
        <strain evidence="6">Airmid</strain>
    </source>
</reference>
<keyword evidence="2 3" id="KW-0647">Proteasome</keyword>
<dbReference type="OrthoDB" id="431557at2759"/>
<accession>A0A6P6Y751</accession>
<sequence>MSGNSYDLDVITWSPEGKLLQVEYATEATKQGSCCIGIRSQKFAVLVTTKKAVDDLSYLTSKMRLVSEQLGLTFSGITNDAKFLSRALFNVDAYYQYLYRRHASMHTMMNVYTSIAQTNTIRSDRRPFGVSLLLAGYDAYGPHIFETRPSGEVEEYEAFAIGRHSQSAKTYLEKNQSAFAECSLRDLKIHGIKALLKTTTEDGQTLTPEMLEICEPSLEGSPSVAVLKSDAHLTSKVTNLSSRKELE</sequence>
<dbReference type="PROSITE" id="PS51475">
    <property type="entry name" value="PROTEASOME_ALPHA_2"/>
    <property type="match status" value="1"/>
</dbReference>
<dbReference type="Pfam" id="PF00227">
    <property type="entry name" value="Proteasome"/>
    <property type="match status" value="1"/>
</dbReference>
<dbReference type="GO" id="GO:0019773">
    <property type="term" value="C:proteasome core complex, alpha-subunit complex"/>
    <property type="evidence" value="ECO:0007669"/>
    <property type="project" value="UniProtKB-UniRule"/>
</dbReference>
<dbReference type="GO" id="GO:0006511">
    <property type="term" value="P:ubiquitin-dependent protein catabolic process"/>
    <property type="evidence" value="ECO:0007669"/>
    <property type="project" value="InterPro"/>
</dbReference>
<dbReference type="AlphaFoldDB" id="A0A6P6Y751"/>
<dbReference type="KEGG" id="dpte:113794436"/>
<evidence type="ECO:0000259" key="4">
    <source>
        <dbReference type="SMART" id="SM00948"/>
    </source>
</evidence>
<evidence type="ECO:0000256" key="2">
    <source>
        <dbReference type="ARBA" id="ARBA00022942"/>
    </source>
</evidence>
<dbReference type="RefSeq" id="XP_027200359.1">
    <property type="nucleotide sequence ID" value="XM_027344558.1"/>
</dbReference>
<comment type="similarity">
    <text evidence="3">Belongs to the peptidase T1A family.</text>
</comment>
<proteinExistence type="inferred from homology"/>
<dbReference type="InterPro" id="IPR001353">
    <property type="entry name" value="Proteasome_sua/b"/>
</dbReference>
<protein>
    <submittedName>
        <fullName evidence="6">Proteasome subunit alpha type-1-like</fullName>
    </submittedName>
</protein>
<dbReference type="InterPro" id="IPR050115">
    <property type="entry name" value="Proteasome_alpha"/>
</dbReference>
<keyword evidence="5" id="KW-1185">Reference proteome</keyword>
<evidence type="ECO:0000256" key="1">
    <source>
        <dbReference type="ARBA" id="ARBA00002000"/>
    </source>
</evidence>
<dbReference type="Proteomes" id="UP000515146">
    <property type="component" value="Unplaced"/>
</dbReference>
<gene>
    <name evidence="6" type="primary">LOC113794436</name>
</gene>
<dbReference type="InterPro" id="IPR029055">
    <property type="entry name" value="Ntn_hydrolases_N"/>
</dbReference>
<dbReference type="SMART" id="SM00948">
    <property type="entry name" value="Proteasome_A_N"/>
    <property type="match status" value="1"/>
</dbReference>
<dbReference type="Gene3D" id="3.60.20.10">
    <property type="entry name" value="Glutamine Phosphoribosylpyrophosphate, subunit 1, domain 1"/>
    <property type="match status" value="1"/>
</dbReference>
<dbReference type="SUPFAM" id="SSF56235">
    <property type="entry name" value="N-terminal nucleophile aminohydrolases (Ntn hydrolases)"/>
    <property type="match status" value="1"/>
</dbReference>
<feature type="domain" description="Proteasome alpha-type subunits" evidence="4">
    <location>
        <begin position="6"/>
        <end position="28"/>
    </location>
</feature>
<comment type="function">
    <text evidence="1">The proteasome is a multicatalytic proteinase complex which is characterized by its ability to cleave peptides with Arg, Phe, Tyr, Leu, and Glu adjacent to the leaving group at neutral or slightly basic pH. The proteasome has an ATP-dependent proteolytic activity.</text>
</comment>
<dbReference type="Pfam" id="PF10584">
    <property type="entry name" value="Proteasome_A_N"/>
    <property type="match status" value="1"/>
</dbReference>
<dbReference type="InParanoid" id="A0A6P6Y751"/>
<evidence type="ECO:0000313" key="6">
    <source>
        <dbReference type="RefSeq" id="XP_027200359.1"/>
    </source>
</evidence>
<name>A0A6P6Y751_DERPT</name>
<evidence type="ECO:0000256" key="3">
    <source>
        <dbReference type="PROSITE-ProRule" id="PRU00808"/>
    </source>
</evidence>